<evidence type="ECO:0000256" key="4">
    <source>
        <dbReference type="SAM" id="SignalP"/>
    </source>
</evidence>
<dbReference type="PANTHER" id="PTHR30290">
    <property type="entry name" value="PERIPLASMIC BINDING COMPONENT OF ABC TRANSPORTER"/>
    <property type="match status" value="1"/>
</dbReference>
<dbReference type="InterPro" id="IPR000914">
    <property type="entry name" value="SBP_5_dom"/>
</dbReference>
<dbReference type="Proteomes" id="UP000052012">
    <property type="component" value="Unassembled WGS sequence"/>
</dbReference>
<dbReference type="OrthoDB" id="9796817at2"/>
<evidence type="ECO:0000256" key="1">
    <source>
        <dbReference type="ARBA" id="ARBA00005695"/>
    </source>
</evidence>
<dbReference type="PATRIC" id="fig|1423781.4.peg.60"/>
<dbReference type="GO" id="GO:0043190">
    <property type="term" value="C:ATP-binding cassette (ABC) transporter complex"/>
    <property type="evidence" value="ECO:0007669"/>
    <property type="project" value="InterPro"/>
</dbReference>
<sequence>MKAYKKWLAAGITMVSALTLAACSNNGGNNEAKSGLKPSVKMSDYYDNKAKSTSTYNNGTLKVAEYNSSPFVGMTSPSLQTNGEDGDVYAPGSVSLFKTDADNKVVDGGLANLKLDKKSKTATITLRDNAKWSNGSKITAKDVEYPYEIIAAKDTTSQQYSDDWQAIDGMAAYHAGKAKTISGIKMPDGPKGNKVVIHYNRFAPSLQYGGNSYMWSSIEPYEYIKNVPISKLGSSSQIRKNPIWAGPYKMSKQVVGESTSWVPNKYYYGKQAQIKHVDIQVVNTSNFVSSLKSKQFDFSISGGISSDYPQVSKMNNYTTVGSMGNTLEGPQSQYSYLAFNLGHMDTKTQQNVMDKNTKMANLKLRQAMLYALDIGALRKKFNNGLAWYPNSLISPYYKKYYNSKSPRYMLNMKKANQLLDQAGYKKKGKWRVQPNGKPLTINYGAMTSTPVGEAQYNYYLQQWRKLGLNAQFAGGRPMDMNKFYAILEKPKQDQFDVFSGAFGTASEPTPTGFYGSGASFNMAHFATKKNTQLLNDMNNDKAWNDSYRAKQFKDWQTYMQEQAAYIPTSMGLNWYPVNKRVKGYDIRPGNNEFWSNLSLTSSKPE</sequence>
<dbReference type="InterPro" id="IPR039424">
    <property type="entry name" value="SBP_5"/>
</dbReference>
<comment type="caution">
    <text evidence="6">The sequence shown here is derived from an EMBL/GenBank/DDBJ whole genome shotgun (WGS) entry which is preliminary data.</text>
</comment>
<evidence type="ECO:0000256" key="2">
    <source>
        <dbReference type="ARBA" id="ARBA00022448"/>
    </source>
</evidence>
<gene>
    <name evidence="6" type="ORF">FD06_GL000058</name>
</gene>
<feature type="chain" id="PRO_5039453803" evidence="4">
    <location>
        <begin position="22"/>
        <end position="605"/>
    </location>
</feature>
<accession>A0A0R2AWF3</accession>
<name>A0A0R2AWF3_9LACO</name>
<dbReference type="GO" id="GO:0042597">
    <property type="term" value="C:periplasmic space"/>
    <property type="evidence" value="ECO:0007669"/>
    <property type="project" value="UniProtKB-ARBA"/>
</dbReference>
<feature type="domain" description="Solute-binding protein family 5" evidence="5">
    <location>
        <begin position="114"/>
        <end position="521"/>
    </location>
</feature>
<dbReference type="PIRSF" id="PIRSF002741">
    <property type="entry name" value="MppA"/>
    <property type="match status" value="1"/>
</dbReference>
<dbReference type="GO" id="GO:0015833">
    <property type="term" value="P:peptide transport"/>
    <property type="evidence" value="ECO:0007669"/>
    <property type="project" value="TreeGrafter"/>
</dbReference>
<keyword evidence="2" id="KW-0813">Transport</keyword>
<dbReference type="Pfam" id="PF00496">
    <property type="entry name" value="SBP_bac_5"/>
    <property type="match status" value="1"/>
</dbReference>
<dbReference type="STRING" id="1423781.FD06_GL000058"/>
<proteinExistence type="inferred from homology"/>
<evidence type="ECO:0000313" key="7">
    <source>
        <dbReference type="Proteomes" id="UP000052012"/>
    </source>
</evidence>
<evidence type="ECO:0000259" key="5">
    <source>
        <dbReference type="Pfam" id="PF00496"/>
    </source>
</evidence>
<dbReference type="Gene3D" id="3.40.190.10">
    <property type="entry name" value="Periplasmic binding protein-like II"/>
    <property type="match status" value="1"/>
</dbReference>
<dbReference type="AlphaFoldDB" id="A0A0R2AWF3"/>
<protein>
    <submittedName>
        <fullName evidence="6">ABC transporter periplasmic protein</fullName>
    </submittedName>
</protein>
<reference evidence="6 7" key="1">
    <citation type="journal article" date="2015" name="Genome Announc.">
        <title>Expanding the biotechnology potential of lactobacilli through comparative genomics of 213 strains and associated genera.</title>
        <authorList>
            <person name="Sun Z."/>
            <person name="Harris H.M."/>
            <person name="McCann A."/>
            <person name="Guo C."/>
            <person name="Argimon S."/>
            <person name="Zhang W."/>
            <person name="Yang X."/>
            <person name="Jeffery I.B."/>
            <person name="Cooney J.C."/>
            <person name="Kagawa T.F."/>
            <person name="Liu W."/>
            <person name="Song Y."/>
            <person name="Salvetti E."/>
            <person name="Wrobel A."/>
            <person name="Rasinkangas P."/>
            <person name="Parkhill J."/>
            <person name="Rea M.C."/>
            <person name="O'Sullivan O."/>
            <person name="Ritari J."/>
            <person name="Douillard F.P."/>
            <person name="Paul Ross R."/>
            <person name="Yang R."/>
            <person name="Briner A.E."/>
            <person name="Felis G.E."/>
            <person name="de Vos W.M."/>
            <person name="Barrangou R."/>
            <person name="Klaenhammer T.R."/>
            <person name="Caufield P.W."/>
            <person name="Cui Y."/>
            <person name="Zhang H."/>
            <person name="O'Toole P.W."/>
        </authorList>
    </citation>
    <scope>NUCLEOTIDE SEQUENCE [LARGE SCALE GENOMIC DNA]</scope>
    <source>
        <strain evidence="6 7">DSM 23829</strain>
    </source>
</reference>
<organism evidence="6 7">
    <name type="scientific">Apilactobacillus ozensis DSM 23829 = JCM 17196</name>
    <dbReference type="NCBI Taxonomy" id="1423781"/>
    <lineage>
        <taxon>Bacteria</taxon>
        <taxon>Bacillati</taxon>
        <taxon>Bacillota</taxon>
        <taxon>Bacilli</taxon>
        <taxon>Lactobacillales</taxon>
        <taxon>Lactobacillaceae</taxon>
        <taxon>Apilactobacillus</taxon>
    </lineage>
</organism>
<keyword evidence="7" id="KW-1185">Reference proteome</keyword>
<dbReference type="Gene3D" id="3.10.105.10">
    <property type="entry name" value="Dipeptide-binding Protein, Domain 3"/>
    <property type="match status" value="1"/>
</dbReference>
<dbReference type="RefSeq" id="WP_056965525.1">
    <property type="nucleotide sequence ID" value="NZ_AYYQ01000001.1"/>
</dbReference>
<feature type="signal peptide" evidence="4">
    <location>
        <begin position="1"/>
        <end position="21"/>
    </location>
</feature>
<comment type="similarity">
    <text evidence="1">Belongs to the bacterial solute-binding protein 5 family.</text>
</comment>
<dbReference type="PROSITE" id="PS51257">
    <property type="entry name" value="PROKAR_LIPOPROTEIN"/>
    <property type="match status" value="1"/>
</dbReference>
<evidence type="ECO:0000313" key="6">
    <source>
        <dbReference type="EMBL" id="KRM69892.1"/>
    </source>
</evidence>
<dbReference type="PANTHER" id="PTHR30290:SF9">
    <property type="entry name" value="OLIGOPEPTIDE-BINDING PROTEIN APPA"/>
    <property type="match status" value="1"/>
</dbReference>
<dbReference type="InterPro" id="IPR030678">
    <property type="entry name" value="Peptide/Ni-bd"/>
</dbReference>
<evidence type="ECO:0000256" key="3">
    <source>
        <dbReference type="ARBA" id="ARBA00022729"/>
    </source>
</evidence>
<dbReference type="EMBL" id="AYYQ01000001">
    <property type="protein sequence ID" value="KRM69892.1"/>
    <property type="molecule type" value="Genomic_DNA"/>
</dbReference>
<dbReference type="SUPFAM" id="SSF53850">
    <property type="entry name" value="Periplasmic binding protein-like II"/>
    <property type="match status" value="1"/>
</dbReference>
<dbReference type="GO" id="GO:1904680">
    <property type="term" value="F:peptide transmembrane transporter activity"/>
    <property type="evidence" value="ECO:0007669"/>
    <property type="project" value="TreeGrafter"/>
</dbReference>
<keyword evidence="3 4" id="KW-0732">Signal</keyword>